<evidence type="ECO:0000256" key="2">
    <source>
        <dbReference type="ARBA" id="ARBA00022692"/>
    </source>
</evidence>
<feature type="compositionally biased region" description="Polar residues" evidence="5">
    <location>
        <begin position="1077"/>
        <end position="1096"/>
    </location>
</feature>
<keyword evidence="2 6" id="KW-0812">Transmembrane</keyword>
<feature type="region of interest" description="Disordered" evidence="5">
    <location>
        <begin position="1545"/>
        <end position="1594"/>
    </location>
</feature>
<comment type="caution">
    <text evidence="8">The sequence shown here is derived from an EMBL/GenBank/DDBJ whole genome shotgun (WGS) entry which is preliminary data.</text>
</comment>
<reference evidence="8 9" key="1">
    <citation type="submission" date="2024-04" db="EMBL/GenBank/DDBJ databases">
        <authorList>
            <consortium name="Genoscope - CEA"/>
            <person name="William W."/>
        </authorList>
    </citation>
    <scope>NUCLEOTIDE SEQUENCE [LARGE SCALE GENOMIC DNA]</scope>
</reference>
<gene>
    <name evidence="8" type="ORF">GSLYS_00013315001</name>
</gene>
<dbReference type="PANTHER" id="PTHR13800">
    <property type="entry name" value="TRANSIENT RECEPTOR POTENTIAL CATION CHANNEL, SUBFAMILY M, MEMBER 6"/>
    <property type="match status" value="1"/>
</dbReference>
<sequence>MWDNKVNDCNFKPTFPYKATKDLNDRAIRRGVLKWSCKGASCKIQFCRILSNDDSSDESLELSQSARRGTKFPPLYRNSDYKNSEFGNSTYASSTSRSVRSSRDSNGIPDICQLITKEWDLPSEIELIVWLVGPLDDKESPADQNRKNKNGTIRSKGTPDDDGSTNEVLQPNNKNIQKLTQQIIKITADSESWLFVQANDTQLFNYVEEALDKHELVARNKRAYVIGVTCWPYDGIDMCDEVEVSKKGGEDHYTLFYNSTDETLNRGELSPSIKQHVFLDYKKVDFQTLMTENIRTLDLKDVFQCAIVINGDEGTLTVLRRKIENRIPIILVEGSGGIADVLINSTKDGDNPYSDIVNYDYLEVLGISDQRNGTCIGEKLLVSIQRAYRSSMNKTLPTPGQKNYMRKVHFYKLCTELNKFNVLRNDEHFNWKELNLKVNPWLTRIIFEAMKQGQVDFVEFFIKANFDMESAFSQQKVHELYQTKRDYPRKLSDVASFVNKLLGGSYHMSCPKLLKEDDSGREHQEMYYSLEKNKTAMRDLFIWSILAKKVELSKVLWKYLDHQTAAAMFAYGIAKSLLADLKSSKAGSRTDESKLKNYIGEFTSLACKTINSSYKKDEERTFDLLRLQMSKWGETSCVRLALDSHNKKFLSTPACKKLCTQLWWWGQEVDSQRNQGIQLRNEKRRVNEMMGEPETDNICCGQSGCFSQIKYLFSPHVIFWLNFIGLIVFLMIYGVLLVSKLDMARFNWLEWVVWSWIVLYILEGIRLRLDYVTKRMRVKNLSSKEHPDKWDKLTSLLKQTCSNARRRPNILLLIDLFSNLLFLLAWSFRCAAYYYPDMREELGGAAIVIFSVDYILFCLRVFEFFYVSKFLGLLLAMITQMVLTLCKFLIILLVFFVAFAVASESVLYPQKRLSGPGIFYLFRMAYWSLFGEHFLSDIEATIDSNECTTDPSLYNTYTQVRCPTVVSRYYVPILMGIYVMVTNILLFNLVIAKFNSTITNIETQAELVWNYQSFKTTMEFSKRLLLPPPFILLSFIIFFTKSSNDIFVKKIKEKHMRRKLLRLEKMSIEEFSIKKNCPQSTSRSETNGKDSSFPRQSKSSISLDLLVLDKENTPEDGDSIFWAIILQTDNGLTPKKLRQYSCQDIKDNLQDYELIDGGLFEGWEEVLAKTGRWNKHLRDVVLQSMANVLQRNIVMFTSDRNCPLRVIPTTEETREVKDTETYVALYYQHEKEHYDALIPSSKEPKENRQEGTEILLSERLEQLNLKRSAGKPVKNVFYAASQWMMKCPIEAPDMLESLVILYLKTHGLTENGSGGQSVADDSVKIKALADLLESNVVVVSNQKSRALSLVCPTKKAKQILSRRVVFCASFTHSGTVDYFPVEPSEDAKLGENIWRRGKPTTGLLETRLKRMGLEKWNHSGTDMFTAIVYQAPETTIDNLKEAVVQELTSDLESYQSKSRSDEGDWEGDKYQFLSDLTISDAFVDTIARATATVLETNILIVLSSPSCPFYLVSPLTKPTNKLLYLGKMQHGQNGIYFPLSPISSASNKRTGHDKLRRSERSSHPSRSEGSVQQYFHKPVNGNSRKSSRSSNHTLDANRLRQKVCAYFEKHAITYQKKYGLSGEDWYKELETLSKPGCWDVSLADFVPDALAQVLGRRVIILFEDQTMEQQEFNPDGPVTQDTPIYLVRQPDHFHAAVEAGADDAQNIDQDMQTERELRIMLAEKGLTLFPIERNGNCMFEAVVVQLQRRE</sequence>
<dbReference type="PANTHER" id="PTHR13800:SF1">
    <property type="entry name" value="TRANSIENT RECEPTOR POTENTIAL CATION CHANNEL TRPM"/>
    <property type="match status" value="1"/>
</dbReference>
<evidence type="ECO:0000256" key="1">
    <source>
        <dbReference type="ARBA" id="ARBA00004141"/>
    </source>
</evidence>
<dbReference type="EMBL" id="CAXITT010000344">
    <property type="protein sequence ID" value="CAL1539582.1"/>
    <property type="molecule type" value="Genomic_DNA"/>
</dbReference>
<dbReference type="GO" id="GO:0005261">
    <property type="term" value="F:monoatomic cation channel activity"/>
    <property type="evidence" value="ECO:0007669"/>
    <property type="project" value="TreeGrafter"/>
</dbReference>
<feature type="transmembrane region" description="Helical" evidence="6">
    <location>
        <begin position="1024"/>
        <end position="1040"/>
    </location>
</feature>
<dbReference type="Pfam" id="PF00520">
    <property type="entry name" value="Ion_trans"/>
    <property type="match status" value="1"/>
</dbReference>
<feature type="transmembrane region" description="Helical" evidence="6">
    <location>
        <begin position="969"/>
        <end position="991"/>
    </location>
</feature>
<feature type="compositionally biased region" description="Low complexity" evidence="5">
    <location>
        <begin position="1582"/>
        <end position="1591"/>
    </location>
</feature>
<organism evidence="8 9">
    <name type="scientific">Lymnaea stagnalis</name>
    <name type="common">Great pond snail</name>
    <name type="synonym">Helix stagnalis</name>
    <dbReference type="NCBI Taxonomy" id="6523"/>
    <lineage>
        <taxon>Eukaryota</taxon>
        <taxon>Metazoa</taxon>
        <taxon>Spiralia</taxon>
        <taxon>Lophotrochozoa</taxon>
        <taxon>Mollusca</taxon>
        <taxon>Gastropoda</taxon>
        <taxon>Heterobranchia</taxon>
        <taxon>Euthyneura</taxon>
        <taxon>Panpulmonata</taxon>
        <taxon>Hygrophila</taxon>
        <taxon>Lymnaeoidea</taxon>
        <taxon>Lymnaeidae</taxon>
        <taxon>Lymnaea</taxon>
    </lineage>
</organism>
<evidence type="ECO:0000313" key="9">
    <source>
        <dbReference type="Proteomes" id="UP001497497"/>
    </source>
</evidence>
<evidence type="ECO:0000256" key="3">
    <source>
        <dbReference type="ARBA" id="ARBA00022989"/>
    </source>
</evidence>
<dbReference type="InterPro" id="IPR003323">
    <property type="entry name" value="OTU_dom"/>
</dbReference>
<dbReference type="InterPro" id="IPR057366">
    <property type="entry name" value="TRPM-like"/>
</dbReference>
<evidence type="ECO:0000256" key="5">
    <source>
        <dbReference type="SAM" id="MobiDB-lite"/>
    </source>
</evidence>
<feature type="region of interest" description="Disordered" evidence="5">
    <location>
        <begin position="1075"/>
        <end position="1096"/>
    </location>
</feature>
<feature type="transmembrane region" description="Helical" evidence="6">
    <location>
        <begin position="842"/>
        <end position="862"/>
    </location>
</feature>
<dbReference type="Gene3D" id="3.90.70.80">
    <property type="match status" value="1"/>
</dbReference>
<dbReference type="PROSITE" id="PS50802">
    <property type="entry name" value="OTU"/>
    <property type="match status" value="2"/>
</dbReference>
<comment type="subcellular location">
    <subcellularLocation>
        <location evidence="1">Membrane</location>
        <topology evidence="1">Multi-pass membrane protein</topology>
    </subcellularLocation>
</comment>
<feature type="transmembrane region" description="Helical" evidence="6">
    <location>
        <begin position="717"/>
        <end position="739"/>
    </location>
</feature>
<dbReference type="Pfam" id="PF25508">
    <property type="entry name" value="TRPM2"/>
    <property type="match status" value="1"/>
</dbReference>
<feature type="transmembrane region" description="Helical" evidence="6">
    <location>
        <begin position="810"/>
        <end position="836"/>
    </location>
</feature>
<evidence type="ECO:0000256" key="4">
    <source>
        <dbReference type="ARBA" id="ARBA00023136"/>
    </source>
</evidence>
<dbReference type="InterPro" id="IPR005821">
    <property type="entry name" value="Ion_trans_dom"/>
</dbReference>
<dbReference type="GO" id="GO:0005886">
    <property type="term" value="C:plasma membrane"/>
    <property type="evidence" value="ECO:0007669"/>
    <property type="project" value="TreeGrafter"/>
</dbReference>
<dbReference type="CDD" id="cd22744">
    <property type="entry name" value="OTU"/>
    <property type="match status" value="1"/>
</dbReference>
<evidence type="ECO:0000256" key="6">
    <source>
        <dbReference type="SAM" id="Phobius"/>
    </source>
</evidence>
<keyword evidence="3 6" id="KW-1133">Transmembrane helix</keyword>
<feature type="domain" description="OTU" evidence="7">
    <location>
        <begin position="1726"/>
        <end position="1750"/>
    </location>
</feature>
<name>A0AAV2HZ56_LYMST</name>
<feature type="domain" description="OTU" evidence="7">
    <location>
        <begin position="1108"/>
        <end position="1240"/>
    </location>
</feature>
<proteinExistence type="predicted"/>
<keyword evidence="4 6" id="KW-0472">Membrane</keyword>
<dbReference type="Proteomes" id="UP001497497">
    <property type="component" value="Unassembled WGS sequence"/>
</dbReference>
<dbReference type="GO" id="GO:0030001">
    <property type="term" value="P:metal ion transport"/>
    <property type="evidence" value="ECO:0007669"/>
    <property type="project" value="TreeGrafter"/>
</dbReference>
<evidence type="ECO:0000313" key="8">
    <source>
        <dbReference type="EMBL" id="CAL1539582.1"/>
    </source>
</evidence>
<protein>
    <recommendedName>
        <fullName evidence="7">OTU domain-containing protein</fullName>
    </recommendedName>
</protein>
<keyword evidence="9" id="KW-1185">Reference proteome</keyword>
<feature type="region of interest" description="Disordered" evidence="5">
    <location>
        <begin position="139"/>
        <end position="173"/>
    </location>
</feature>
<dbReference type="InterPro" id="IPR050927">
    <property type="entry name" value="TRPM"/>
</dbReference>
<evidence type="ECO:0000259" key="7">
    <source>
        <dbReference type="PROSITE" id="PS50802"/>
    </source>
</evidence>
<feature type="transmembrane region" description="Helical" evidence="6">
    <location>
        <begin position="874"/>
        <end position="902"/>
    </location>
</feature>
<accession>A0AAV2HZ56</accession>
<feature type="compositionally biased region" description="Basic and acidic residues" evidence="5">
    <location>
        <begin position="1550"/>
        <end position="1566"/>
    </location>
</feature>